<proteinExistence type="predicted"/>
<evidence type="ECO:0000313" key="1">
    <source>
        <dbReference type="EMBL" id="MFC7751096.1"/>
    </source>
</evidence>
<organism evidence="1 2">
    <name type="scientific">Paenibacillus thermoaerophilus</name>
    <dbReference type="NCBI Taxonomy" id="1215385"/>
    <lineage>
        <taxon>Bacteria</taxon>
        <taxon>Bacillati</taxon>
        <taxon>Bacillota</taxon>
        <taxon>Bacilli</taxon>
        <taxon>Bacillales</taxon>
        <taxon>Paenibacillaceae</taxon>
        <taxon>Paenibacillus</taxon>
    </lineage>
</organism>
<name>A0ABW2V4N8_9BACL</name>
<evidence type="ECO:0000313" key="2">
    <source>
        <dbReference type="Proteomes" id="UP001596528"/>
    </source>
</evidence>
<accession>A0ABW2V4N8</accession>
<dbReference type="RefSeq" id="WP_138790614.1">
    <property type="nucleotide sequence ID" value="NZ_JBHTGQ010000035.1"/>
</dbReference>
<keyword evidence="2" id="KW-1185">Reference proteome</keyword>
<reference evidence="2" key="1">
    <citation type="journal article" date="2019" name="Int. J. Syst. Evol. Microbiol.">
        <title>The Global Catalogue of Microorganisms (GCM) 10K type strain sequencing project: providing services to taxonomists for standard genome sequencing and annotation.</title>
        <authorList>
            <consortium name="The Broad Institute Genomics Platform"/>
            <consortium name="The Broad Institute Genome Sequencing Center for Infectious Disease"/>
            <person name="Wu L."/>
            <person name="Ma J."/>
        </authorList>
    </citation>
    <scope>NUCLEOTIDE SEQUENCE [LARGE SCALE GENOMIC DNA]</scope>
    <source>
        <strain evidence="2">JCM 18657</strain>
    </source>
</reference>
<gene>
    <name evidence="1" type="ORF">ACFQWB_14320</name>
</gene>
<comment type="caution">
    <text evidence="1">The sequence shown here is derived from an EMBL/GenBank/DDBJ whole genome shotgun (WGS) entry which is preliminary data.</text>
</comment>
<dbReference type="EMBL" id="JBHTGQ010000035">
    <property type="protein sequence ID" value="MFC7751096.1"/>
    <property type="molecule type" value="Genomic_DNA"/>
</dbReference>
<sequence length="65" mass="6984">MAADHYQAVFDALAELPQLYPFPQGGNPNVPANADYSIAVLQRAKAAEERGVEALERMLGVLLDG</sequence>
<protein>
    <submittedName>
        <fullName evidence="1">Uncharacterized protein</fullName>
    </submittedName>
</protein>
<dbReference type="Proteomes" id="UP001596528">
    <property type="component" value="Unassembled WGS sequence"/>
</dbReference>